<dbReference type="PANTHER" id="PTHR40254">
    <property type="entry name" value="BLR0577 PROTEIN"/>
    <property type="match status" value="1"/>
</dbReference>
<feature type="compositionally biased region" description="Basic and acidic residues" evidence="1">
    <location>
        <begin position="362"/>
        <end position="393"/>
    </location>
</feature>
<accession>A0ABN3C556</accession>
<keyword evidence="4" id="KW-1185">Reference proteome</keyword>
<feature type="compositionally biased region" description="Basic and acidic residues" evidence="1">
    <location>
        <begin position="173"/>
        <end position="182"/>
    </location>
</feature>
<name>A0ABN3C556_9ACTN</name>
<gene>
    <name evidence="3" type="ORF">GCM10009850_001750</name>
</gene>
<sequence>MRIAIIGGGAAAVGLLDALAMGDAEGAEVVVFEPSAHLWRGRPYGPDLDSVLVNAPPAIMSIRGSDPGHYASWLGAERAVDHLDERFGQALVPRALYGQYLADTAEAALARLRGRGWRTRIVASRVVAVARASWGGESARAPRDSELAGAFWDGESARASWDGESVRASWDGESARVGDGSRPEPSATDGRGAGAASRLVLRTADGDEHVADQVVVCVGGGTPQDHYGLSGTPGYIGDPYPLAYTLDGVPGEADVAVIGSGLTAVDVVVSLAARGHTGRIALVSRTGMLPAVWQRPLGHQRRHLTVERVEALRREHGTVTLDHLIGLLRAELDEAGEDLAGFAQELLAAENSARTPVPAEHSAQELRSAEHSAQELRSAEHSAQELRSAEHSAQELWSAEHSAQTSVSAENLTQDLRSAEHPERGLLSAGNVERGSLPASLEPSIERLRRELAAVGDPAIARRVLQEAAHVVGPFAWRLLSEPDRERLRRHTRLAVSVASPMVPVNAATLLRLFDSGQLSVVAGVRKIEAVAGRFQGVREDGGEAVAGGFRVRGDGGELVVDVVVNAVNPPPQAVPGTAEPLVTSLLADGLAALHPSGGLVPADPRLHVLGDLAGGGSFITSSIPGLAAQATRIAEGLTAWG</sequence>
<evidence type="ECO:0000256" key="1">
    <source>
        <dbReference type="SAM" id="MobiDB-lite"/>
    </source>
</evidence>
<evidence type="ECO:0000313" key="4">
    <source>
        <dbReference type="Proteomes" id="UP001499843"/>
    </source>
</evidence>
<proteinExistence type="predicted"/>
<feature type="region of interest" description="Disordered" evidence="1">
    <location>
        <begin position="162"/>
        <end position="194"/>
    </location>
</feature>
<evidence type="ECO:0000259" key="2">
    <source>
        <dbReference type="Pfam" id="PF13454"/>
    </source>
</evidence>
<dbReference type="Proteomes" id="UP001499843">
    <property type="component" value="Unassembled WGS sequence"/>
</dbReference>
<organism evidence="3 4">
    <name type="scientific">Nonomuraea monospora</name>
    <dbReference type="NCBI Taxonomy" id="568818"/>
    <lineage>
        <taxon>Bacteria</taxon>
        <taxon>Bacillati</taxon>
        <taxon>Actinomycetota</taxon>
        <taxon>Actinomycetes</taxon>
        <taxon>Streptosporangiales</taxon>
        <taxon>Streptosporangiaceae</taxon>
        <taxon>Nonomuraea</taxon>
    </lineage>
</organism>
<reference evidence="3 4" key="1">
    <citation type="journal article" date="2019" name="Int. J. Syst. Evol. Microbiol.">
        <title>The Global Catalogue of Microorganisms (GCM) 10K type strain sequencing project: providing services to taxonomists for standard genome sequencing and annotation.</title>
        <authorList>
            <consortium name="The Broad Institute Genomics Platform"/>
            <consortium name="The Broad Institute Genome Sequencing Center for Infectious Disease"/>
            <person name="Wu L."/>
            <person name="Ma J."/>
        </authorList>
    </citation>
    <scope>NUCLEOTIDE SEQUENCE [LARGE SCALE GENOMIC DNA]</scope>
    <source>
        <strain evidence="3 4">JCM 16114</strain>
    </source>
</reference>
<dbReference type="InterPro" id="IPR038732">
    <property type="entry name" value="HpyO/CreE_NAD-binding"/>
</dbReference>
<feature type="region of interest" description="Disordered" evidence="1">
    <location>
        <begin position="352"/>
        <end position="409"/>
    </location>
</feature>
<dbReference type="PANTHER" id="PTHR40254:SF1">
    <property type="entry name" value="BLR0577 PROTEIN"/>
    <property type="match status" value="1"/>
</dbReference>
<protein>
    <recommendedName>
        <fullName evidence="2">FAD-dependent urate hydroxylase HpyO/Asp monooxygenase CreE-like FAD/NAD(P)-binding domain-containing protein</fullName>
    </recommendedName>
</protein>
<dbReference type="InterPro" id="IPR052189">
    <property type="entry name" value="L-asp_N-monooxygenase_NS-form"/>
</dbReference>
<dbReference type="RefSeq" id="WP_344470178.1">
    <property type="nucleotide sequence ID" value="NZ_BAAAQX010000001.1"/>
</dbReference>
<comment type="caution">
    <text evidence="3">The sequence shown here is derived from an EMBL/GenBank/DDBJ whole genome shotgun (WGS) entry which is preliminary data.</text>
</comment>
<feature type="domain" description="FAD-dependent urate hydroxylase HpyO/Asp monooxygenase CreE-like FAD/NAD(P)-binding" evidence="2">
    <location>
        <begin position="4"/>
        <end position="133"/>
    </location>
</feature>
<dbReference type="SUPFAM" id="SSF51905">
    <property type="entry name" value="FAD/NAD(P)-binding domain"/>
    <property type="match status" value="2"/>
</dbReference>
<dbReference type="InterPro" id="IPR036188">
    <property type="entry name" value="FAD/NAD-bd_sf"/>
</dbReference>
<dbReference type="Pfam" id="PF13454">
    <property type="entry name" value="NAD_binding_9"/>
    <property type="match status" value="1"/>
</dbReference>
<dbReference type="Gene3D" id="3.50.50.60">
    <property type="entry name" value="FAD/NAD(P)-binding domain"/>
    <property type="match status" value="1"/>
</dbReference>
<dbReference type="EMBL" id="BAAAQX010000001">
    <property type="protein sequence ID" value="GAA2204097.1"/>
    <property type="molecule type" value="Genomic_DNA"/>
</dbReference>
<evidence type="ECO:0000313" key="3">
    <source>
        <dbReference type="EMBL" id="GAA2204097.1"/>
    </source>
</evidence>